<sequence>MQHLSGSQQPVFFTEVGPRDGLQNLSQTLGTEAKLDLVERLLDSEVDQVEAASFVSPRWVPQMADAEDLLARLVAARGRGVMHRLRVLVPNPKGLERALGAGARRVVANLGVTESFNRRNLNHSVKETLAELAAMAGVARSSGCVFDVGLSVAFGCPFEGRVDKDRVAELADACQELGAVEIGIADTIGAADPLQVSSLVEHLVRSGIPTEQMALHFHDTRGMGLANALAAYEGGVRRFEGSVGGIGGCPFAP</sequence>
<reference evidence="5" key="2">
    <citation type="journal article" date="2014" name="ISME J.">
        <title>Microbial stratification in low pH oxic and suboxic macroscopic growths along an acid mine drainage.</title>
        <authorList>
            <person name="Mendez-Garcia C."/>
            <person name="Mesa V."/>
            <person name="Sprenger R.R."/>
            <person name="Richter M."/>
            <person name="Diez M.S."/>
            <person name="Solano J."/>
            <person name="Bargiela R."/>
            <person name="Golyshina O.V."/>
            <person name="Manteca A."/>
            <person name="Ramos J.L."/>
            <person name="Gallego J.R."/>
            <person name="Llorente I."/>
            <person name="Martins Dos Santos V.A."/>
            <person name="Jensen O.N."/>
            <person name="Pelaez A.I."/>
            <person name="Sanchez J."/>
            <person name="Ferrer M."/>
        </authorList>
    </citation>
    <scope>NUCLEOTIDE SEQUENCE</scope>
</reference>
<dbReference type="Pfam" id="PF00682">
    <property type="entry name" value="HMGL-like"/>
    <property type="match status" value="1"/>
</dbReference>
<dbReference type="InterPro" id="IPR043594">
    <property type="entry name" value="HMGL"/>
</dbReference>
<evidence type="ECO:0000256" key="3">
    <source>
        <dbReference type="ARBA" id="ARBA00023239"/>
    </source>
</evidence>
<dbReference type="NCBIfam" id="NF004283">
    <property type="entry name" value="PRK05692.1"/>
    <property type="match status" value="1"/>
</dbReference>
<dbReference type="GO" id="GO:0004419">
    <property type="term" value="F:hydroxymethylglutaryl-CoA lyase activity"/>
    <property type="evidence" value="ECO:0007669"/>
    <property type="project" value="TreeGrafter"/>
</dbReference>
<dbReference type="InterPro" id="IPR000891">
    <property type="entry name" value="PYR_CT"/>
</dbReference>
<dbReference type="AlphaFoldDB" id="T1D9B3"/>
<accession>T1D9B3</accession>
<name>T1D9B3_9ZZZZ</name>
<feature type="non-terminal residue" evidence="5">
    <location>
        <position position="253"/>
    </location>
</feature>
<evidence type="ECO:0000313" key="5">
    <source>
        <dbReference type="EMBL" id="EQD78785.1"/>
    </source>
</evidence>
<dbReference type="EC" id="6.4.1.1" evidence="5"/>
<dbReference type="PROSITE" id="PS50991">
    <property type="entry name" value="PYR_CT"/>
    <property type="match status" value="1"/>
</dbReference>
<keyword evidence="2" id="KW-0479">Metal-binding</keyword>
<keyword evidence="5" id="KW-0808">Transferase</keyword>
<proteinExistence type="inferred from homology"/>
<dbReference type="InterPro" id="IPR013785">
    <property type="entry name" value="Aldolase_TIM"/>
</dbReference>
<evidence type="ECO:0000256" key="1">
    <source>
        <dbReference type="ARBA" id="ARBA00009405"/>
    </source>
</evidence>
<dbReference type="SUPFAM" id="SSF51569">
    <property type="entry name" value="Aldolase"/>
    <property type="match status" value="1"/>
</dbReference>
<dbReference type="GO" id="GO:0004736">
    <property type="term" value="F:pyruvate carboxylase activity"/>
    <property type="evidence" value="ECO:0007669"/>
    <property type="project" value="UniProtKB-EC"/>
</dbReference>
<evidence type="ECO:0000259" key="4">
    <source>
        <dbReference type="PROSITE" id="PS50991"/>
    </source>
</evidence>
<comment type="similarity">
    <text evidence="1">Belongs to the HMG-CoA lyase family.</text>
</comment>
<protein>
    <submittedName>
        <fullName evidence="5">Pyruvate carboxyltransferase</fullName>
        <ecNumber evidence="5">6.4.1.1</ecNumber>
    </submittedName>
</protein>
<keyword evidence="3" id="KW-0456">Lyase</keyword>
<dbReference type="GO" id="GO:0006552">
    <property type="term" value="P:L-leucine catabolic process"/>
    <property type="evidence" value="ECO:0007669"/>
    <property type="project" value="TreeGrafter"/>
</dbReference>
<dbReference type="PANTHER" id="PTHR42738">
    <property type="entry name" value="HYDROXYMETHYLGLUTARYL-COA LYASE"/>
    <property type="match status" value="1"/>
</dbReference>
<comment type="caution">
    <text evidence="5">The sequence shown here is derived from an EMBL/GenBank/DDBJ whole genome shotgun (WGS) entry which is preliminary data.</text>
</comment>
<dbReference type="EMBL" id="AUZX01001557">
    <property type="protein sequence ID" value="EQD78785.1"/>
    <property type="molecule type" value="Genomic_DNA"/>
</dbReference>
<dbReference type="GO" id="GO:0046872">
    <property type="term" value="F:metal ion binding"/>
    <property type="evidence" value="ECO:0007669"/>
    <property type="project" value="UniProtKB-KW"/>
</dbReference>
<evidence type="ECO:0000256" key="2">
    <source>
        <dbReference type="ARBA" id="ARBA00022723"/>
    </source>
</evidence>
<dbReference type="Gene3D" id="3.20.20.70">
    <property type="entry name" value="Aldolase class I"/>
    <property type="match status" value="1"/>
</dbReference>
<reference evidence="5" key="1">
    <citation type="submission" date="2013-08" db="EMBL/GenBank/DDBJ databases">
        <authorList>
            <person name="Mendez C."/>
            <person name="Richter M."/>
            <person name="Ferrer M."/>
            <person name="Sanchez J."/>
        </authorList>
    </citation>
    <scope>NUCLEOTIDE SEQUENCE</scope>
</reference>
<dbReference type="GO" id="GO:0016740">
    <property type="term" value="F:transferase activity"/>
    <property type="evidence" value="ECO:0007669"/>
    <property type="project" value="UniProtKB-KW"/>
</dbReference>
<gene>
    <name evidence="5" type="ORF">B1A_02083</name>
</gene>
<keyword evidence="5" id="KW-0436">Ligase</keyword>
<dbReference type="PANTHER" id="PTHR42738:SF7">
    <property type="entry name" value="HYDROXYMETHYLGLUTARYL-COA LYASE"/>
    <property type="match status" value="1"/>
</dbReference>
<dbReference type="CDD" id="cd07938">
    <property type="entry name" value="DRE_TIM_HMGL"/>
    <property type="match status" value="1"/>
</dbReference>
<dbReference type="GO" id="GO:0046951">
    <property type="term" value="P:ketone body biosynthetic process"/>
    <property type="evidence" value="ECO:0007669"/>
    <property type="project" value="TreeGrafter"/>
</dbReference>
<organism evidence="5">
    <name type="scientific">mine drainage metagenome</name>
    <dbReference type="NCBI Taxonomy" id="410659"/>
    <lineage>
        <taxon>unclassified sequences</taxon>
        <taxon>metagenomes</taxon>
        <taxon>ecological metagenomes</taxon>
    </lineage>
</organism>
<feature type="domain" description="Pyruvate carboxyltransferase" evidence="4">
    <location>
        <begin position="11"/>
        <end position="253"/>
    </location>
</feature>
<keyword evidence="5" id="KW-0670">Pyruvate</keyword>